<keyword evidence="3" id="KW-0479">Metal-binding</keyword>
<evidence type="ECO:0000313" key="7">
    <source>
        <dbReference type="Proteomes" id="UP001205920"/>
    </source>
</evidence>
<dbReference type="Pfam" id="PF01297">
    <property type="entry name" value="ZnuA"/>
    <property type="match status" value="1"/>
</dbReference>
<feature type="signal peptide" evidence="5">
    <location>
        <begin position="1"/>
        <end position="21"/>
    </location>
</feature>
<dbReference type="EMBL" id="JAEUWV010000008">
    <property type="protein sequence ID" value="MCO6394702.1"/>
    <property type="molecule type" value="Genomic_DNA"/>
</dbReference>
<dbReference type="Proteomes" id="UP001205920">
    <property type="component" value="Unassembled WGS sequence"/>
</dbReference>
<dbReference type="SUPFAM" id="SSF53807">
    <property type="entry name" value="Helical backbone' metal receptor"/>
    <property type="match status" value="1"/>
</dbReference>
<gene>
    <name evidence="6" type="ORF">JMN37_06890</name>
</gene>
<evidence type="ECO:0000313" key="6">
    <source>
        <dbReference type="EMBL" id="MCO6394702.1"/>
    </source>
</evidence>
<keyword evidence="7" id="KW-1185">Reference proteome</keyword>
<feature type="chain" id="PRO_5043397654" evidence="5">
    <location>
        <begin position="22"/>
        <end position="295"/>
    </location>
</feature>
<evidence type="ECO:0000256" key="4">
    <source>
        <dbReference type="ARBA" id="ARBA00022729"/>
    </source>
</evidence>
<evidence type="ECO:0000256" key="1">
    <source>
        <dbReference type="ARBA" id="ARBA00004196"/>
    </source>
</evidence>
<dbReference type="InterPro" id="IPR006127">
    <property type="entry name" value="ZnuA-like"/>
</dbReference>
<dbReference type="GO" id="GO:0030313">
    <property type="term" value="C:cell envelope"/>
    <property type="evidence" value="ECO:0007669"/>
    <property type="project" value="UniProtKB-SubCell"/>
</dbReference>
<proteinExistence type="predicted"/>
<comment type="subcellular location">
    <subcellularLocation>
        <location evidence="1">Cell envelope</location>
    </subcellularLocation>
</comment>
<evidence type="ECO:0000256" key="2">
    <source>
        <dbReference type="ARBA" id="ARBA00022448"/>
    </source>
</evidence>
<keyword evidence="4 5" id="KW-0732">Signal</keyword>
<dbReference type="Gene3D" id="3.40.50.1980">
    <property type="entry name" value="Nitrogenase molybdenum iron protein domain"/>
    <property type="match status" value="1"/>
</dbReference>
<sequence>MAAMFSRRFIGILAASTLALSACSSTDSTGDTAADAADGQIVATTQVWADVASLVTGQNVPAIISNTSVDPHDYEPTAADLAQVAKAVLVVANGGAYDARIYGAAEDANVVSALPLTEAHEHDHDHEHGEHGHDDHDHDHAHEENEHIWYSTAAIAKVGADLAQRTDGSTDALDGKLEQLQTKLDSLKAARVAQTHPIADAIIEESALEDVTPESFRHATLNHSEPSSAALAEFIAALESEEIDILINNPQSPNGVSDKLVEVAKANNVKVVDIYETPPNGENFFDYFAEALDEL</sequence>
<dbReference type="PANTHER" id="PTHR42953:SF1">
    <property type="entry name" value="METAL-BINDING PROTEIN HI_0362-RELATED"/>
    <property type="match status" value="1"/>
</dbReference>
<keyword evidence="2" id="KW-0813">Transport</keyword>
<name>A0AAW5HV99_9CORY</name>
<dbReference type="GO" id="GO:0030001">
    <property type="term" value="P:metal ion transport"/>
    <property type="evidence" value="ECO:0007669"/>
    <property type="project" value="InterPro"/>
</dbReference>
<organism evidence="6 7">
    <name type="scientific">Corynebacterium lipophilum</name>
    <dbReference type="NCBI Taxonomy" id="2804918"/>
    <lineage>
        <taxon>Bacteria</taxon>
        <taxon>Bacillati</taxon>
        <taxon>Actinomycetota</taxon>
        <taxon>Actinomycetes</taxon>
        <taxon>Mycobacteriales</taxon>
        <taxon>Corynebacteriaceae</taxon>
        <taxon>Corynebacterium</taxon>
    </lineage>
</organism>
<accession>A0AAW5HV99</accession>
<dbReference type="PROSITE" id="PS51257">
    <property type="entry name" value="PROKAR_LIPOPROTEIN"/>
    <property type="match status" value="1"/>
</dbReference>
<dbReference type="GO" id="GO:0046872">
    <property type="term" value="F:metal ion binding"/>
    <property type="evidence" value="ECO:0007669"/>
    <property type="project" value="UniProtKB-KW"/>
</dbReference>
<dbReference type="AlphaFoldDB" id="A0AAW5HV99"/>
<reference evidence="6 7" key="1">
    <citation type="submission" date="2021-01" db="EMBL/GenBank/DDBJ databases">
        <title>Identification and Characterization of Corynebacterium sp.</title>
        <authorList>
            <person name="Luo Q."/>
            <person name="Qu P."/>
            <person name="Chen Q."/>
        </authorList>
    </citation>
    <scope>NUCLEOTIDE SEQUENCE [LARGE SCALE GENOMIC DNA]</scope>
    <source>
        <strain evidence="6 7">MC-18</strain>
    </source>
</reference>
<protein>
    <submittedName>
        <fullName evidence="6">Zinc ABC transporter substrate-binding protein</fullName>
    </submittedName>
</protein>
<dbReference type="PANTHER" id="PTHR42953">
    <property type="entry name" value="HIGH-AFFINITY ZINC UPTAKE SYSTEM PROTEIN ZNUA-RELATED"/>
    <property type="match status" value="1"/>
</dbReference>
<dbReference type="InterPro" id="IPR050492">
    <property type="entry name" value="Bact_metal-bind_prot9"/>
</dbReference>
<comment type="caution">
    <text evidence="6">The sequence shown here is derived from an EMBL/GenBank/DDBJ whole genome shotgun (WGS) entry which is preliminary data.</text>
</comment>
<evidence type="ECO:0000256" key="3">
    <source>
        <dbReference type="ARBA" id="ARBA00022723"/>
    </source>
</evidence>
<evidence type="ECO:0000256" key="5">
    <source>
        <dbReference type="SAM" id="SignalP"/>
    </source>
</evidence>